<keyword evidence="1" id="KW-0175">Coiled coil</keyword>
<dbReference type="Proteomes" id="UP000179686">
    <property type="component" value="Unassembled WGS sequence"/>
</dbReference>
<reference evidence="3 4" key="1">
    <citation type="journal article" date="2016" name="Nat. Commun.">
        <title>Thousands of microbial genomes shed light on interconnected biogeochemical processes in an aquifer system.</title>
        <authorList>
            <person name="Anantharaman K."/>
            <person name="Brown C.T."/>
            <person name="Hug L.A."/>
            <person name="Sharon I."/>
            <person name="Castelle C.J."/>
            <person name="Probst A.J."/>
            <person name="Thomas B.C."/>
            <person name="Singh A."/>
            <person name="Wilkins M.J."/>
            <person name="Karaoz U."/>
            <person name="Brodie E.L."/>
            <person name="Williams K.H."/>
            <person name="Hubbard S.S."/>
            <person name="Banfield J.F."/>
        </authorList>
    </citation>
    <scope>NUCLEOTIDE SEQUENCE [LARGE SCALE GENOMIC DNA]</scope>
</reference>
<evidence type="ECO:0000256" key="1">
    <source>
        <dbReference type="SAM" id="Coils"/>
    </source>
</evidence>
<dbReference type="STRING" id="1801752.A3J61_00640"/>
<proteinExistence type="predicted"/>
<feature type="coiled-coil region" evidence="1">
    <location>
        <begin position="177"/>
        <end position="235"/>
    </location>
</feature>
<accession>A0A1F6VSU7</accession>
<dbReference type="Pfam" id="PF02463">
    <property type="entry name" value="SMC_N"/>
    <property type="match status" value="1"/>
</dbReference>
<dbReference type="SUPFAM" id="SSF52540">
    <property type="entry name" value="P-loop containing nucleoside triphosphate hydrolases"/>
    <property type="match status" value="1"/>
</dbReference>
<evidence type="ECO:0000313" key="3">
    <source>
        <dbReference type="EMBL" id="OGI72636.1"/>
    </source>
</evidence>
<sequence>MQLKSLELTGFKSFAKKHSLDFMSAVTAVVGPNGSGKSNVVEAIRFVLGEQSNKSMRSKAGADLIFKGSKNLEQLNRAKVEIFFDNTDRQLNFQNSSEHKIELDFDEVRIAREVFRDGANKYLINGSEVRLKDITELLASIHIGASGHHIISQGEADRILSATPRDRKSMIEDALGLRIYQLRMKEAERKLEKSRVNLKEVASLRRELAPHLTFLKRQVEKVEKAKTVRTELEQITIKYYANEKALIMLEQQTLDQDLILNKNLLASIKFEIENVNSGVQNTLDLTELNDLKKILDDKEKLRRNIEQSIARIEGMVSMLVNKNTNTHENSSVFISVSIATLKEEFRVIESVLDIIKSSRPNEISEHVIRIKNILKNLINNQADANSNQDQDQNQLLELENEKSKLVFELAALGHEILKTKQKIDKIEQINTDFNKNIQSHEFALRAVLEREGDIKTKIALLERDQQAVTERDGAIVNFEEEMAMLLGPQIIHTARATEVAETPPKDLHTEDRRTLERLKIKLEELGGIGGGEVMREYNETFERDQFLEKEVTDIENSILNISNLIVNLREEMNTLFKKGIENINAVFKDFFSAMFGGGNAFLSIITEHKKSEDNDDFVVEQGIDINVSLPHKKVKDLHMLSGGERSLTSIALLFSMSQVTPPPFLVLDETDAALDEANSRRYGDMVERLSKLSQLIVVTHNRETMSRAGVLYGVTIGSDGSSKLLSVKFDEATQYAK</sequence>
<evidence type="ECO:0000313" key="4">
    <source>
        <dbReference type="Proteomes" id="UP000179686"/>
    </source>
</evidence>
<dbReference type="InterPro" id="IPR027417">
    <property type="entry name" value="P-loop_NTPase"/>
</dbReference>
<gene>
    <name evidence="3" type="ORF">A3J61_00640</name>
</gene>
<dbReference type="Gene3D" id="3.40.50.300">
    <property type="entry name" value="P-loop containing nucleotide triphosphate hydrolases"/>
    <property type="match status" value="2"/>
</dbReference>
<protein>
    <recommendedName>
        <fullName evidence="2">RecF/RecN/SMC N-terminal domain-containing protein</fullName>
    </recommendedName>
</protein>
<dbReference type="EMBL" id="MFUC01000003">
    <property type="protein sequence ID" value="OGI72636.1"/>
    <property type="molecule type" value="Genomic_DNA"/>
</dbReference>
<name>A0A1F6VSU7_9BACT</name>
<organism evidence="3 4">
    <name type="scientific">Candidatus Nomurabacteria bacterium RIFCSPHIGHO2_02_FULL_38_15</name>
    <dbReference type="NCBI Taxonomy" id="1801752"/>
    <lineage>
        <taxon>Bacteria</taxon>
        <taxon>Candidatus Nomuraibacteriota</taxon>
    </lineage>
</organism>
<dbReference type="PANTHER" id="PTHR43977">
    <property type="entry name" value="STRUCTURAL MAINTENANCE OF CHROMOSOMES PROTEIN 3"/>
    <property type="match status" value="1"/>
</dbReference>
<dbReference type="InterPro" id="IPR003395">
    <property type="entry name" value="RecF/RecN/SMC_N"/>
</dbReference>
<comment type="caution">
    <text evidence="3">The sequence shown here is derived from an EMBL/GenBank/DDBJ whole genome shotgun (WGS) entry which is preliminary data.</text>
</comment>
<evidence type="ECO:0000259" key="2">
    <source>
        <dbReference type="Pfam" id="PF02463"/>
    </source>
</evidence>
<dbReference type="AlphaFoldDB" id="A0A1F6VSU7"/>
<feature type="domain" description="RecF/RecN/SMC N-terminal" evidence="2">
    <location>
        <begin position="3"/>
        <end position="721"/>
    </location>
</feature>